<evidence type="ECO:0000313" key="8">
    <source>
        <dbReference type="Proteomes" id="UP001564626"/>
    </source>
</evidence>
<dbReference type="InterPro" id="IPR050382">
    <property type="entry name" value="MFS_Na/Anion_cotransporter"/>
</dbReference>
<evidence type="ECO:0000256" key="5">
    <source>
        <dbReference type="SAM" id="Phobius"/>
    </source>
</evidence>
<dbReference type="EMBL" id="JBGEHV010000020">
    <property type="protein sequence ID" value="MEY8040330.1"/>
    <property type="molecule type" value="Genomic_DNA"/>
</dbReference>
<comment type="caution">
    <text evidence="7">The sequence shown here is derived from an EMBL/GenBank/DDBJ whole genome shotgun (WGS) entry which is preliminary data.</text>
</comment>
<evidence type="ECO:0000256" key="1">
    <source>
        <dbReference type="ARBA" id="ARBA00004651"/>
    </source>
</evidence>
<keyword evidence="3 5" id="KW-1133">Transmembrane helix</keyword>
<feature type="transmembrane region" description="Helical" evidence="5">
    <location>
        <begin position="59"/>
        <end position="84"/>
    </location>
</feature>
<dbReference type="InterPro" id="IPR011701">
    <property type="entry name" value="MFS"/>
</dbReference>
<feature type="transmembrane region" description="Helical" evidence="5">
    <location>
        <begin position="276"/>
        <end position="294"/>
    </location>
</feature>
<dbReference type="PANTHER" id="PTHR11662:SF450">
    <property type="entry name" value="BLR1003 PROTEIN"/>
    <property type="match status" value="1"/>
</dbReference>
<feature type="transmembrane region" description="Helical" evidence="5">
    <location>
        <begin position="21"/>
        <end position="39"/>
    </location>
</feature>
<protein>
    <submittedName>
        <fullName evidence="7">MFS transporter</fullName>
    </submittedName>
</protein>
<keyword evidence="4 5" id="KW-0472">Membrane</keyword>
<dbReference type="SUPFAM" id="SSF103473">
    <property type="entry name" value="MFS general substrate transporter"/>
    <property type="match status" value="1"/>
</dbReference>
<dbReference type="Gene3D" id="1.20.1250.20">
    <property type="entry name" value="MFS general substrate transporter like domains"/>
    <property type="match status" value="2"/>
</dbReference>
<dbReference type="PROSITE" id="PS50850">
    <property type="entry name" value="MFS"/>
    <property type="match status" value="1"/>
</dbReference>
<evidence type="ECO:0000313" key="7">
    <source>
        <dbReference type="EMBL" id="MEY8040330.1"/>
    </source>
</evidence>
<feature type="transmembrane region" description="Helical" evidence="5">
    <location>
        <begin position="91"/>
        <end position="111"/>
    </location>
</feature>
<dbReference type="Pfam" id="PF07690">
    <property type="entry name" value="MFS_1"/>
    <property type="match status" value="1"/>
</dbReference>
<comment type="subcellular location">
    <subcellularLocation>
        <location evidence="1">Cell membrane</location>
        <topology evidence="1">Multi-pass membrane protein</topology>
    </subcellularLocation>
</comment>
<name>A0ABV4CGV2_9PSEU</name>
<evidence type="ECO:0000256" key="4">
    <source>
        <dbReference type="ARBA" id="ARBA00023136"/>
    </source>
</evidence>
<keyword evidence="2 5" id="KW-0812">Transmembrane</keyword>
<evidence type="ECO:0000256" key="2">
    <source>
        <dbReference type="ARBA" id="ARBA00022692"/>
    </source>
</evidence>
<feature type="transmembrane region" description="Helical" evidence="5">
    <location>
        <begin position="404"/>
        <end position="424"/>
    </location>
</feature>
<feature type="transmembrane region" description="Helical" evidence="5">
    <location>
        <begin position="151"/>
        <end position="174"/>
    </location>
</feature>
<reference evidence="7 8" key="1">
    <citation type="submission" date="2024-08" db="EMBL/GenBank/DDBJ databases">
        <title>Genome mining of Saccharopolyspora cebuensis PGLac3 from Nigerian medicinal plant.</title>
        <authorList>
            <person name="Ezeobiora C.E."/>
            <person name="Igbokwe N.H."/>
            <person name="Amin D.H."/>
            <person name="Mendie U.E."/>
        </authorList>
    </citation>
    <scope>NUCLEOTIDE SEQUENCE [LARGE SCALE GENOMIC DNA]</scope>
    <source>
        <strain evidence="7 8">PGLac3</strain>
    </source>
</reference>
<feature type="transmembrane region" description="Helical" evidence="5">
    <location>
        <begin position="236"/>
        <end position="256"/>
    </location>
</feature>
<keyword evidence="8" id="KW-1185">Reference proteome</keyword>
<dbReference type="RefSeq" id="WP_369774862.1">
    <property type="nucleotide sequence ID" value="NZ_JBGEHV010000020.1"/>
</dbReference>
<dbReference type="PANTHER" id="PTHR11662">
    <property type="entry name" value="SOLUTE CARRIER FAMILY 17"/>
    <property type="match status" value="1"/>
</dbReference>
<gene>
    <name evidence="7" type="ORF">AB8O55_13070</name>
</gene>
<feature type="domain" description="Major facilitator superfamily (MFS) profile" evidence="6">
    <location>
        <begin position="26"/>
        <end position="428"/>
    </location>
</feature>
<dbReference type="InterPro" id="IPR020846">
    <property type="entry name" value="MFS_dom"/>
</dbReference>
<dbReference type="Proteomes" id="UP001564626">
    <property type="component" value="Unassembled WGS sequence"/>
</dbReference>
<dbReference type="InterPro" id="IPR036259">
    <property type="entry name" value="MFS_trans_sf"/>
</dbReference>
<organism evidence="7 8">
    <name type="scientific">Saccharopolyspora cebuensis</name>
    <dbReference type="NCBI Taxonomy" id="418759"/>
    <lineage>
        <taxon>Bacteria</taxon>
        <taxon>Bacillati</taxon>
        <taxon>Actinomycetota</taxon>
        <taxon>Actinomycetes</taxon>
        <taxon>Pseudonocardiales</taxon>
        <taxon>Pseudonocardiaceae</taxon>
        <taxon>Saccharopolyspora</taxon>
    </lineage>
</organism>
<feature type="transmembrane region" description="Helical" evidence="5">
    <location>
        <begin position="180"/>
        <end position="199"/>
    </location>
</feature>
<evidence type="ECO:0000259" key="6">
    <source>
        <dbReference type="PROSITE" id="PS50850"/>
    </source>
</evidence>
<feature type="transmembrane region" description="Helical" evidence="5">
    <location>
        <begin position="369"/>
        <end position="392"/>
    </location>
</feature>
<feature type="transmembrane region" description="Helical" evidence="5">
    <location>
        <begin position="306"/>
        <end position="326"/>
    </location>
</feature>
<proteinExistence type="predicted"/>
<feature type="transmembrane region" description="Helical" evidence="5">
    <location>
        <begin position="332"/>
        <end position="357"/>
    </location>
</feature>
<evidence type="ECO:0000256" key="3">
    <source>
        <dbReference type="ARBA" id="ARBA00022989"/>
    </source>
</evidence>
<feature type="transmembrane region" description="Helical" evidence="5">
    <location>
        <begin position="117"/>
        <end position="139"/>
    </location>
</feature>
<accession>A0ABV4CGV2</accession>
<sequence>MTADTERTARTGEGPSGYRPVMAWTITGMLVIFMIVNWADKAVLGIVAQPLQDDLGLSAAEIGFIGSAFFFLYSISGVAVGFLANRVKTKWVLLALAVLWSVTQVPVLVSATGTALLISRIALGAAEGPATAMASAGAFEWFPKEKRSLPAAWLNSGASIAKIAVAPLLTVIVVAFGWRAAFLTLALVGVVWCLAWLLIGREGPYATPRGKSALAAAPADDTRTVPFHRIALSRSFIGGALGTFSVYGMVSVILTWLPSYFEVGLGFSRLEAGSMFGLPSITGMIGMIGVGWLTDRMVSRGASSRVQRGLVPAGALLVGGALLATLPYIGPAWAAVAIVVVAYGFMVVALPVMNAVVSQISPVRQQPGALGLFLAVQTLSGLFAPALTGALVDAAAEPAVGYAQAFQVFGLTVVVGGIVMGLLVNPERDARRILG</sequence>